<dbReference type="EMBL" id="BKCJ011502774">
    <property type="protein sequence ID" value="GFD38584.1"/>
    <property type="molecule type" value="Genomic_DNA"/>
</dbReference>
<feature type="non-terminal residue" evidence="2">
    <location>
        <position position="1"/>
    </location>
</feature>
<protein>
    <submittedName>
        <fullName evidence="2">Uncharacterized protein</fullName>
    </submittedName>
</protein>
<reference evidence="2" key="1">
    <citation type="journal article" date="2019" name="Sci. Rep.">
        <title>Draft genome of Tanacetum cinerariifolium, the natural source of mosquito coil.</title>
        <authorList>
            <person name="Yamashiro T."/>
            <person name="Shiraishi A."/>
            <person name="Satake H."/>
            <person name="Nakayama K."/>
        </authorList>
    </citation>
    <scope>NUCLEOTIDE SEQUENCE</scope>
</reference>
<comment type="caution">
    <text evidence="2">The sequence shown here is derived from an EMBL/GenBank/DDBJ whole genome shotgun (WGS) entry which is preliminary data.</text>
</comment>
<proteinExistence type="predicted"/>
<accession>A0A699W2Z2</accession>
<sequence>LVAETNAIASSLYRSLHPSRTPPGLPISTPSTSRRVGIPEADTPPRNMPLLATPRPGCEVGENFAAAVRRQGPAMAHGVDCSYVETRLRMMAALELANRRKDRAAVRAEIDVLRNKRLAYEQEGIRTREAL</sequence>
<organism evidence="2">
    <name type="scientific">Tanacetum cinerariifolium</name>
    <name type="common">Dalmatian daisy</name>
    <name type="synonym">Chrysanthemum cinerariifolium</name>
    <dbReference type="NCBI Taxonomy" id="118510"/>
    <lineage>
        <taxon>Eukaryota</taxon>
        <taxon>Viridiplantae</taxon>
        <taxon>Streptophyta</taxon>
        <taxon>Embryophyta</taxon>
        <taxon>Tracheophyta</taxon>
        <taxon>Spermatophyta</taxon>
        <taxon>Magnoliopsida</taxon>
        <taxon>eudicotyledons</taxon>
        <taxon>Gunneridae</taxon>
        <taxon>Pentapetalae</taxon>
        <taxon>asterids</taxon>
        <taxon>campanulids</taxon>
        <taxon>Asterales</taxon>
        <taxon>Asteraceae</taxon>
        <taxon>Asteroideae</taxon>
        <taxon>Anthemideae</taxon>
        <taxon>Anthemidinae</taxon>
        <taxon>Tanacetum</taxon>
    </lineage>
</organism>
<name>A0A699W2Z2_TANCI</name>
<dbReference type="AlphaFoldDB" id="A0A699W2Z2"/>
<gene>
    <name evidence="2" type="ORF">Tci_910553</name>
</gene>
<evidence type="ECO:0000256" key="1">
    <source>
        <dbReference type="SAM" id="MobiDB-lite"/>
    </source>
</evidence>
<feature type="region of interest" description="Disordered" evidence="1">
    <location>
        <begin position="18"/>
        <end position="55"/>
    </location>
</feature>
<evidence type="ECO:0000313" key="2">
    <source>
        <dbReference type="EMBL" id="GFD38584.1"/>
    </source>
</evidence>
<feature type="non-terminal residue" evidence="2">
    <location>
        <position position="131"/>
    </location>
</feature>